<organism evidence="3 4">
    <name type="scientific">Hondaea fermentalgiana</name>
    <dbReference type="NCBI Taxonomy" id="2315210"/>
    <lineage>
        <taxon>Eukaryota</taxon>
        <taxon>Sar</taxon>
        <taxon>Stramenopiles</taxon>
        <taxon>Bigyra</taxon>
        <taxon>Labyrinthulomycetes</taxon>
        <taxon>Thraustochytrida</taxon>
        <taxon>Thraustochytriidae</taxon>
        <taxon>Hondaea</taxon>
    </lineage>
</organism>
<dbReference type="AlphaFoldDB" id="A0A2R5GXL2"/>
<evidence type="ECO:0000256" key="1">
    <source>
        <dbReference type="SAM" id="MobiDB-lite"/>
    </source>
</evidence>
<accession>A0A2R5GXL2</accession>
<feature type="compositionally biased region" description="Basic residues" evidence="1">
    <location>
        <begin position="36"/>
        <end position="47"/>
    </location>
</feature>
<dbReference type="Pfam" id="PF10354">
    <property type="entry name" value="BMT5-like"/>
    <property type="match status" value="1"/>
</dbReference>
<dbReference type="InterPro" id="IPR019446">
    <property type="entry name" value="BMT5-like"/>
</dbReference>
<dbReference type="Gene3D" id="3.40.50.150">
    <property type="entry name" value="Vaccinia Virus protein VP39"/>
    <property type="match status" value="1"/>
</dbReference>
<keyword evidence="3" id="KW-0808">Transferase</keyword>
<dbReference type="OrthoDB" id="273345at2759"/>
<dbReference type="InterPro" id="IPR029063">
    <property type="entry name" value="SAM-dependent_MTases_sf"/>
</dbReference>
<dbReference type="SUPFAM" id="SSF53335">
    <property type="entry name" value="S-adenosyl-L-methionine-dependent methyltransferases"/>
    <property type="match status" value="1"/>
</dbReference>
<evidence type="ECO:0000313" key="3">
    <source>
        <dbReference type="EMBL" id="GBG34528.1"/>
    </source>
</evidence>
<dbReference type="GO" id="GO:0070042">
    <property type="term" value="F:rRNA (uridine-N3-)-methyltransferase activity"/>
    <property type="evidence" value="ECO:0007669"/>
    <property type="project" value="InterPro"/>
</dbReference>
<reference evidence="3 4" key="1">
    <citation type="submission" date="2017-12" db="EMBL/GenBank/DDBJ databases">
        <title>Sequencing, de novo assembly and annotation of complete genome of a new Thraustochytrid species, strain FCC1311.</title>
        <authorList>
            <person name="Sedici K."/>
            <person name="Godart F."/>
            <person name="Aiese Cigliano R."/>
            <person name="Sanseverino W."/>
            <person name="Barakat M."/>
            <person name="Ortet P."/>
            <person name="Marechal E."/>
            <person name="Cagnac O."/>
            <person name="Amato A."/>
        </authorList>
    </citation>
    <scope>NUCLEOTIDE SEQUENCE [LARGE SCALE GENOMIC DNA]</scope>
</reference>
<sequence>MSGKDPKTSGGGGSGGGGGNSSGLGKDAAAKAAKKEARKRAKKARRQQAKEARRAQASQNGVQRKRGHDLVDEEGVPRMSIAQDNAKATVKRKRSRSNGERSDRADEATKPAPPGILVVGDGNFSFSEALAKKSARTQYGIQVVCTSLDKRSEVARKYGKSATQALQTLEEMAHCELVHGVDATDLSASFQGRLFSRVIFNFPHTGLQRVHDNRALLRDFFSSVRDVLAPGGHVEVTLKDGPPYSSWQIEDQADPSGFGLVALRPFHFRDYPGYRHVTTNKEAEPSNPQNACRIYDFMLIRRV</sequence>
<feature type="compositionally biased region" description="Basic and acidic residues" evidence="1">
    <location>
        <begin position="97"/>
        <end position="109"/>
    </location>
</feature>
<keyword evidence="3" id="KW-0489">Methyltransferase</keyword>
<keyword evidence="4" id="KW-1185">Reference proteome</keyword>
<feature type="domain" description="25S rRNA (uridine-N(3))-methyltransferase BMT5-like" evidence="2">
    <location>
        <begin position="117"/>
        <end position="277"/>
    </location>
</feature>
<evidence type="ECO:0000259" key="2">
    <source>
        <dbReference type="Pfam" id="PF10354"/>
    </source>
</evidence>
<protein>
    <submittedName>
        <fullName evidence="3">25S rRNA uridine2634-N3-methyltransferase</fullName>
    </submittedName>
</protein>
<dbReference type="GO" id="GO:0005737">
    <property type="term" value="C:cytoplasm"/>
    <property type="evidence" value="ECO:0007669"/>
    <property type="project" value="TreeGrafter"/>
</dbReference>
<comment type="caution">
    <text evidence="3">The sequence shown here is derived from an EMBL/GenBank/DDBJ whole genome shotgun (WGS) entry which is preliminary data.</text>
</comment>
<feature type="compositionally biased region" description="Gly residues" evidence="1">
    <location>
        <begin position="9"/>
        <end position="22"/>
    </location>
</feature>
<proteinExistence type="predicted"/>
<feature type="region of interest" description="Disordered" evidence="1">
    <location>
        <begin position="1"/>
        <end position="116"/>
    </location>
</feature>
<gene>
    <name evidence="3" type="ORF">FCC1311_107522</name>
</gene>
<evidence type="ECO:0000313" key="4">
    <source>
        <dbReference type="Proteomes" id="UP000241890"/>
    </source>
</evidence>
<dbReference type="PANTHER" id="PTHR11538:SF26">
    <property type="entry name" value="FERREDOXIN-FOLD ANTICODON-BINDING DOMAIN-CONTAINING PROTEIN 1"/>
    <property type="match status" value="1"/>
</dbReference>
<name>A0A2R5GXL2_9STRA</name>
<dbReference type="EMBL" id="BEYU01000198">
    <property type="protein sequence ID" value="GBG34528.1"/>
    <property type="molecule type" value="Genomic_DNA"/>
</dbReference>
<dbReference type="GO" id="GO:0070475">
    <property type="term" value="P:rRNA base methylation"/>
    <property type="evidence" value="ECO:0007669"/>
    <property type="project" value="InterPro"/>
</dbReference>
<dbReference type="Proteomes" id="UP000241890">
    <property type="component" value="Unassembled WGS sequence"/>
</dbReference>
<dbReference type="InParanoid" id="A0A2R5GXL2"/>
<dbReference type="PANTHER" id="PTHR11538">
    <property type="entry name" value="PHENYLALANYL-TRNA SYNTHETASE"/>
    <property type="match status" value="1"/>
</dbReference>